<feature type="domain" description="Phorbol-ester/DAG-type" evidence="2">
    <location>
        <begin position="111"/>
        <end position="176"/>
    </location>
</feature>
<dbReference type="EMBL" id="CAMGYJ010000008">
    <property type="protein sequence ID" value="CAI0468654.1"/>
    <property type="molecule type" value="Genomic_DNA"/>
</dbReference>
<feature type="non-terminal residue" evidence="3">
    <location>
        <position position="296"/>
    </location>
</feature>
<feature type="region of interest" description="Disordered" evidence="1">
    <location>
        <begin position="82"/>
        <end position="109"/>
    </location>
</feature>
<dbReference type="PROSITE" id="PS50081">
    <property type="entry name" value="ZF_DAG_PE_2"/>
    <property type="match status" value="1"/>
</dbReference>
<protein>
    <recommendedName>
        <fullName evidence="2">Phorbol-ester/DAG-type domain-containing protein</fullName>
    </recommendedName>
</protein>
<evidence type="ECO:0000313" key="3">
    <source>
        <dbReference type="EMBL" id="CAI0468654.1"/>
    </source>
</evidence>
<evidence type="ECO:0000256" key="1">
    <source>
        <dbReference type="SAM" id="MobiDB-lite"/>
    </source>
</evidence>
<name>A0AAV0PC80_9ROSI</name>
<evidence type="ECO:0000313" key="4">
    <source>
        <dbReference type="Proteomes" id="UP001154282"/>
    </source>
</evidence>
<gene>
    <name evidence="3" type="ORF">LITE_LOCUS37886</name>
</gene>
<keyword evidence="4" id="KW-1185">Reference proteome</keyword>
<feature type="non-terminal residue" evidence="3">
    <location>
        <position position="1"/>
    </location>
</feature>
<proteinExistence type="predicted"/>
<sequence length="296" mass="34038">IINGPHPPPPGATIGNLWRPLAASSGARLVVVECHQPDDEVEQHQRGGDDDYDDDGISMFHVDAESFDMKKAEGFVSKLSRRQKRNTTTMTTTTTNNKEKEKRKQRRNDHLHEWVGKQPNSNTADLSCIACQDSRHDDAVQIIRTSYYQCADCDYALHKHCAEKFDDTLVTVFLRCPPYLRPNHPQQGYDFPSKVKCRNCRDDDEDVEEEEFSAAVDNCHDCLMQTNLRHKFLPTVLRNKDAHHHRLNLVIMPFGYNYKYLCGSCGGIGNAESERMHTCYLKLMKMRIMMHIQVIQ</sequence>
<organism evidence="3 4">
    <name type="scientific">Linum tenue</name>
    <dbReference type="NCBI Taxonomy" id="586396"/>
    <lineage>
        <taxon>Eukaryota</taxon>
        <taxon>Viridiplantae</taxon>
        <taxon>Streptophyta</taxon>
        <taxon>Embryophyta</taxon>
        <taxon>Tracheophyta</taxon>
        <taxon>Spermatophyta</taxon>
        <taxon>Magnoliopsida</taxon>
        <taxon>eudicotyledons</taxon>
        <taxon>Gunneridae</taxon>
        <taxon>Pentapetalae</taxon>
        <taxon>rosids</taxon>
        <taxon>fabids</taxon>
        <taxon>Malpighiales</taxon>
        <taxon>Linaceae</taxon>
        <taxon>Linum</taxon>
    </lineage>
</organism>
<dbReference type="Proteomes" id="UP001154282">
    <property type="component" value="Unassembled WGS sequence"/>
</dbReference>
<feature type="compositionally biased region" description="Low complexity" evidence="1">
    <location>
        <begin position="86"/>
        <end position="96"/>
    </location>
</feature>
<comment type="caution">
    <text evidence="3">The sequence shown here is derived from an EMBL/GenBank/DDBJ whole genome shotgun (WGS) entry which is preliminary data.</text>
</comment>
<accession>A0AAV0PC80</accession>
<reference evidence="3" key="1">
    <citation type="submission" date="2022-08" db="EMBL/GenBank/DDBJ databases">
        <authorList>
            <person name="Gutierrez-Valencia J."/>
        </authorList>
    </citation>
    <scope>NUCLEOTIDE SEQUENCE</scope>
</reference>
<dbReference type="AlphaFoldDB" id="A0AAV0PC80"/>
<feature type="compositionally biased region" description="Basic and acidic residues" evidence="1">
    <location>
        <begin position="97"/>
        <end position="109"/>
    </location>
</feature>
<dbReference type="InterPro" id="IPR002219">
    <property type="entry name" value="PKC_DAG/PE"/>
</dbReference>
<evidence type="ECO:0000259" key="2">
    <source>
        <dbReference type="PROSITE" id="PS50081"/>
    </source>
</evidence>